<dbReference type="InterPro" id="IPR036397">
    <property type="entry name" value="RNaseH_sf"/>
</dbReference>
<dbReference type="SUPFAM" id="SSF53098">
    <property type="entry name" value="Ribonuclease H-like"/>
    <property type="match status" value="1"/>
</dbReference>
<accession>A0A0V1K9S9</accession>
<evidence type="ECO:0008006" key="3">
    <source>
        <dbReference type="Google" id="ProtNLM"/>
    </source>
</evidence>
<dbReference type="PANTHER" id="PTHR37984:SF15">
    <property type="entry name" value="INTEGRASE CATALYTIC DOMAIN-CONTAINING PROTEIN"/>
    <property type="match status" value="1"/>
</dbReference>
<organism evidence="1 2">
    <name type="scientific">Trichinella pseudospiralis</name>
    <name type="common">Parasitic roundworm</name>
    <dbReference type="NCBI Taxonomy" id="6337"/>
    <lineage>
        <taxon>Eukaryota</taxon>
        <taxon>Metazoa</taxon>
        <taxon>Ecdysozoa</taxon>
        <taxon>Nematoda</taxon>
        <taxon>Enoplea</taxon>
        <taxon>Dorylaimia</taxon>
        <taxon>Trichinellida</taxon>
        <taxon>Trichinellidae</taxon>
        <taxon>Trichinella</taxon>
    </lineage>
</organism>
<comment type="caution">
    <text evidence="1">The sequence shown here is derived from an EMBL/GenBank/DDBJ whole genome shotgun (WGS) entry which is preliminary data.</text>
</comment>
<dbReference type="Gene3D" id="3.30.420.10">
    <property type="entry name" value="Ribonuclease H-like superfamily/Ribonuclease H"/>
    <property type="match status" value="1"/>
</dbReference>
<name>A0A0V1K9S9_TRIPS</name>
<dbReference type="InterPro" id="IPR012337">
    <property type="entry name" value="RNaseH-like_sf"/>
</dbReference>
<dbReference type="Proteomes" id="UP000054826">
    <property type="component" value="Unassembled WGS sequence"/>
</dbReference>
<evidence type="ECO:0000313" key="1">
    <source>
        <dbReference type="EMBL" id="KRZ43961.1"/>
    </source>
</evidence>
<evidence type="ECO:0000313" key="2">
    <source>
        <dbReference type="Proteomes" id="UP000054826"/>
    </source>
</evidence>
<gene>
    <name evidence="1" type="ORF">T4C_12779</name>
</gene>
<dbReference type="EMBL" id="JYDV01000007">
    <property type="protein sequence ID" value="KRZ43961.1"/>
    <property type="molecule type" value="Genomic_DNA"/>
</dbReference>
<reference evidence="1 2" key="1">
    <citation type="submission" date="2015-01" db="EMBL/GenBank/DDBJ databases">
        <title>Evolution of Trichinella species and genotypes.</title>
        <authorList>
            <person name="Korhonen P.K."/>
            <person name="Edoardo P."/>
            <person name="Giuseppe L.R."/>
            <person name="Gasser R.B."/>
        </authorList>
    </citation>
    <scope>NUCLEOTIDE SEQUENCE [LARGE SCALE GENOMIC DNA]</scope>
    <source>
        <strain evidence="1">ISS176</strain>
    </source>
</reference>
<sequence>LAMMLRTAMEEAKDDHWETRIPQVCFAYNASVHETTGYAPFEMMFGRPPRLPVDAAFNTNVGKEMTTCKYVEELAAHIRNAFLAARQHSAEEQKLQRYYYNRKAGNTNYQTHEAVWLYCLVNKDKRNRKFATPWTGLFEIIEQVYGVNYRIRNIGSPRRTHCSAVERHLPGTLHLLCSSGSFVSPAGPVQVGPKC</sequence>
<dbReference type="AlphaFoldDB" id="A0A0V1K9S9"/>
<feature type="non-terminal residue" evidence="1">
    <location>
        <position position="1"/>
    </location>
</feature>
<protein>
    <recommendedName>
        <fullName evidence="3">Retrovirus-related Pol polyprotein from transposon</fullName>
    </recommendedName>
</protein>
<dbReference type="PANTHER" id="PTHR37984">
    <property type="entry name" value="PROTEIN CBG26694"/>
    <property type="match status" value="1"/>
</dbReference>
<dbReference type="GO" id="GO:0003676">
    <property type="term" value="F:nucleic acid binding"/>
    <property type="evidence" value="ECO:0007669"/>
    <property type="project" value="InterPro"/>
</dbReference>
<proteinExistence type="predicted"/>
<dbReference type="InterPro" id="IPR050951">
    <property type="entry name" value="Retrovirus_Pol_polyprotein"/>
</dbReference>